<keyword evidence="2" id="KW-0378">Hydrolase</keyword>
<organism evidence="2 3">
    <name type="scientific">Bacteroides salyersiae</name>
    <dbReference type="NCBI Taxonomy" id="291644"/>
    <lineage>
        <taxon>Bacteria</taxon>
        <taxon>Pseudomonadati</taxon>
        <taxon>Bacteroidota</taxon>
        <taxon>Bacteroidia</taxon>
        <taxon>Bacteroidales</taxon>
        <taxon>Bacteroidaceae</taxon>
        <taxon>Bacteroides</taxon>
    </lineage>
</organism>
<keyword evidence="2" id="KW-0540">Nuclease</keyword>
<dbReference type="InterPro" id="IPR036691">
    <property type="entry name" value="Endo/exonu/phosph_ase_sf"/>
</dbReference>
<evidence type="ECO:0000313" key="3">
    <source>
        <dbReference type="Proteomes" id="UP000422221"/>
    </source>
</evidence>
<evidence type="ECO:0000313" key="2">
    <source>
        <dbReference type="EMBL" id="KAA3764557.1"/>
    </source>
</evidence>
<comment type="caution">
    <text evidence="2">The sequence shown here is derived from an EMBL/GenBank/DDBJ whole genome shotgun (WGS) entry which is preliminary data.</text>
</comment>
<evidence type="ECO:0000259" key="1">
    <source>
        <dbReference type="Pfam" id="PF03372"/>
    </source>
</evidence>
<gene>
    <name evidence="2" type="ORF">F3F73_11900</name>
</gene>
<protein>
    <submittedName>
        <fullName evidence="2">Endonuclease/exonuclease/phosphatase family protein</fullName>
    </submittedName>
</protein>
<dbReference type="InterPro" id="IPR005135">
    <property type="entry name" value="Endo/exonuclease/phosphatase"/>
</dbReference>
<reference evidence="2 3" key="1">
    <citation type="journal article" date="2019" name="Nat. Med.">
        <title>A library of human gut bacterial isolates paired with longitudinal multiomics data enables mechanistic microbiome research.</title>
        <authorList>
            <person name="Poyet M."/>
            <person name="Groussin M."/>
            <person name="Gibbons S.M."/>
            <person name="Avila-Pacheco J."/>
            <person name="Jiang X."/>
            <person name="Kearney S.M."/>
            <person name="Perrotta A.R."/>
            <person name="Berdy B."/>
            <person name="Zhao S."/>
            <person name="Lieberman T.D."/>
            <person name="Swanson P.K."/>
            <person name="Smith M."/>
            <person name="Roesemann S."/>
            <person name="Alexander J.E."/>
            <person name="Rich S.A."/>
            <person name="Livny J."/>
            <person name="Vlamakis H."/>
            <person name="Clish C."/>
            <person name="Bullock K."/>
            <person name="Deik A."/>
            <person name="Scott J."/>
            <person name="Pierce K.A."/>
            <person name="Xavier R.J."/>
            <person name="Alm E.J."/>
        </authorList>
    </citation>
    <scope>NUCLEOTIDE SEQUENCE [LARGE SCALE GENOMIC DNA]</scope>
    <source>
        <strain evidence="2 3">BIOML-A10</strain>
    </source>
</reference>
<feature type="domain" description="Endonuclease/exonuclease/phosphatase" evidence="1">
    <location>
        <begin position="8"/>
        <end position="74"/>
    </location>
</feature>
<dbReference type="EMBL" id="VWMK01000011">
    <property type="protein sequence ID" value="KAA3764557.1"/>
    <property type="molecule type" value="Genomic_DNA"/>
</dbReference>
<dbReference type="Pfam" id="PF03372">
    <property type="entry name" value="Exo_endo_phos"/>
    <property type="match status" value="1"/>
</dbReference>
<accession>A0A7J4XI49</accession>
<keyword evidence="2" id="KW-0255">Endonuclease</keyword>
<name>A0A7J4XI49_9BACE</name>
<dbReference type="GO" id="GO:0004527">
    <property type="term" value="F:exonuclease activity"/>
    <property type="evidence" value="ECO:0007669"/>
    <property type="project" value="UniProtKB-KW"/>
</dbReference>
<dbReference type="SUPFAM" id="SSF56219">
    <property type="entry name" value="DNase I-like"/>
    <property type="match status" value="1"/>
</dbReference>
<proteinExistence type="predicted"/>
<keyword evidence="2" id="KW-0269">Exonuclease</keyword>
<sequence length="82" mass="9191">MCSKLLPAARYVIAGDFNMPPEFIKKHDKEGGNYYTIGTCTQKSGQILDYIYCKDKVVDVLEVKSTQGEWISDHKCISGSII</sequence>
<dbReference type="GO" id="GO:0004519">
    <property type="term" value="F:endonuclease activity"/>
    <property type="evidence" value="ECO:0007669"/>
    <property type="project" value="UniProtKB-KW"/>
</dbReference>
<dbReference type="AlphaFoldDB" id="A0A7J4XI49"/>
<dbReference type="Gene3D" id="3.60.10.10">
    <property type="entry name" value="Endonuclease/exonuclease/phosphatase"/>
    <property type="match status" value="1"/>
</dbReference>
<dbReference type="Proteomes" id="UP000422221">
    <property type="component" value="Unassembled WGS sequence"/>
</dbReference>